<keyword evidence="7" id="KW-1185">Reference proteome</keyword>
<dbReference type="Proteomes" id="UP000011713">
    <property type="component" value="Unassembled WGS sequence"/>
</dbReference>
<dbReference type="STRING" id="559515.M4BB09"/>
<dbReference type="PANTHER" id="PTHR15999:SF2">
    <property type="entry name" value="ZINC FINGER CW-TYPE PWWP DOMAIN PROTEIN 1"/>
    <property type="match status" value="1"/>
</dbReference>
<dbReference type="PROSITE" id="PS51050">
    <property type="entry name" value="ZF_CW"/>
    <property type="match status" value="2"/>
</dbReference>
<feature type="domain" description="CW-type" evidence="5">
    <location>
        <begin position="457"/>
        <end position="509"/>
    </location>
</feature>
<dbReference type="InParanoid" id="M4BB09"/>
<accession>M4BB09</accession>
<dbReference type="Pfam" id="PF07496">
    <property type="entry name" value="zf-CW"/>
    <property type="match status" value="2"/>
</dbReference>
<sequence>MDLRAALNAVDDDYGYDNERPFPIQTEIVDVYLLRPEEPRDIEVKDFTIMKPKKNKMRRLIRFYPRCQISYRATLPAEEKVVTSPGGTVTTTILPERLPRHNGGFSNPSRSLEILRMKKKLLQEYNALLQDDDREAAMFDALIGQSAHSAEQQKSSDSNTGYANRAEIIRSEPLRKFQPPLPKYEPVKVGDEDNIPLTGDKAGSMTLDERVKYVSSLWPSPPPVDCHEGLMDFYGIEVQIISEEERAKEFVAETDAEECIGMQKRHELLVTVAPAPVSEMVLMKTDTDTATPIYDSDSETTVPSSPEFCAKTRRAALQKLKKAVAEDNDDEIRPNPMISKQDDWVQCDKCQKWRRLPNQVNVSELPAVWYCKMNRWDKHHNVRCARLCNIYVVAKADNFIAAIMKKCSAREEKLVLHRKKNDVAEYLQRKFAQDFVQRCKRLDQSTHLYKYTHPHEDDGERKFVQCSECLKLRPLISGMDPNKVAEPFVCWMNSDELLASCSAPEGPLYSRTKSHQQTVPPRVGNSVSCTLSEFIEQDQFGRAKDIDTTSDPATSGRSGRGGNKSGGKRKRRTAFGVFDKGSSAGNANMMMNKTKRRTAA</sequence>
<dbReference type="InterPro" id="IPR011124">
    <property type="entry name" value="Znf_CW"/>
</dbReference>
<organism evidence="6 7">
    <name type="scientific">Hyaloperonospora arabidopsidis (strain Emoy2)</name>
    <name type="common">Downy mildew agent</name>
    <name type="synonym">Peronospora arabidopsidis</name>
    <dbReference type="NCBI Taxonomy" id="559515"/>
    <lineage>
        <taxon>Eukaryota</taxon>
        <taxon>Sar</taxon>
        <taxon>Stramenopiles</taxon>
        <taxon>Oomycota</taxon>
        <taxon>Peronosporomycetes</taxon>
        <taxon>Peronosporales</taxon>
        <taxon>Peronosporaceae</taxon>
        <taxon>Hyaloperonospora</taxon>
    </lineage>
</organism>
<dbReference type="PANTHER" id="PTHR15999">
    <property type="entry name" value="ZINC FINGER CW-TYPE PWWP DOMAIN PROTEIN 1"/>
    <property type="match status" value="1"/>
</dbReference>
<evidence type="ECO:0000256" key="4">
    <source>
        <dbReference type="SAM" id="MobiDB-lite"/>
    </source>
</evidence>
<dbReference type="EMBL" id="JH598083">
    <property type="status" value="NOT_ANNOTATED_CDS"/>
    <property type="molecule type" value="Genomic_DNA"/>
</dbReference>
<dbReference type="EnsemblProtists" id="HpaT803470">
    <property type="protein sequence ID" value="HpaP803470"/>
    <property type="gene ID" value="HpaG803470"/>
</dbReference>
<feature type="region of interest" description="Disordered" evidence="4">
    <location>
        <begin position="180"/>
        <end position="202"/>
    </location>
</feature>
<feature type="region of interest" description="Disordered" evidence="4">
    <location>
        <begin position="85"/>
        <end position="105"/>
    </location>
</feature>
<dbReference type="OMA" id="YCKMNRW"/>
<feature type="domain" description="CW-type" evidence="5">
    <location>
        <begin position="338"/>
        <end position="415"/>
    </location>
</feature>
<evidence type="ECO:0000313" key="7">
    <source>
        <dbReference type="Proteomes" id="UP000011713"/>
    </source>
</evidence>
<evidence type="ECO:0000256" key="1">
    <source>
        <dbReference type="ARBA" id="ARBA00022723"/>
    </source>
</evidence>
<keyword evidence="2" id="KW-0863">Zinc-finger</keyword>
<keyword evidence="1" id="KW-0479">Metal-binding</keyword>
<keyword evidence="3" id="KW-0862">Zinc</keyword>
<dbReference type="InterPro" id="IPR042778">
    <property type="entry name" value="ZCWPW1/ZCWPW2"/>
</dbReference>
<reference evidence="6" key="2">
    <citation type="submission" date="2015-06" db="UniProtKB">
        <authorList>
            <consortium name="EnsemblProtists"/>
        </authorList>
    </citation>
    <scope>IDENTIFICATION</scope>
    <source>
        <strain evidence="6">Emoy2</strain>
    </source>
</reference>
<dbReference type="eggNOG" id="ENOG502QYGP">
    <property type="taxonomic scope" value="Eukaryota"/>
</dbReference>
<evidence type="ECO:0000256" key="2">
    <source>
        <dbReference type="ARBA" id="ARBA00022771"/>
    </source>
</evidence>
<evidence type="ECO:0000259" key="5">
    <source>
        <dbReference type="PROSITE" id="PS51050"/>
    </source>
</evidence>
<dbReference type="HOGENOM" id="CLU_031258_0_0_1"/>
<protein>
    <recommendedName>
        <fullName evidence="5">CW-type domain-containing protein</fullName>
    </recommendedName>
</protein>
<feature type="region of interest" description="Disordered" evidence="4">
    <location>
        <begin position="540"/>
        <end position="600"/>
    </location>
</feature>
<dbReference type="VEuPathDB" id="FungiDB:HpaG803470"/>
<dbReference type="GO" id="GO:0008270">
    <property type="term" value="F:zinc ion binding"/>
    <property type="evidence" value="ECO:0007669"/>
    <property type="project" value="UniProtKB-KW"/>
</dbReference>
<evidence type="ECO:0000256" key="3">
    <source>
        <dbReference type="ARBA" id="ARBA00022833"/>
    </source>
</evidence>
<evidence type="ECO:0000313" key="6">
    <source>
        <dbReference type="EnsemblProtists" id="HpaP803470"/>
    </source>
</evidence>
<name>M4BB09_HYAAE</name>
<reference evidence="7" key="1">
    <citation type="journal article" date="2010" name="Science">
        <title>Signatures of adaptation to obligate biotrophy in the Hyaloperonospora arabidopsidis genome.</title>
        <authorList>
            <person name="Baxter L."/>
            <person name="Tripathy S."/>
            <person name="Ishaque N."/>
            <person name="Boot N."/>
            <person name="Cabral A."/>
            <person name="Kemen E."/>
            <person name="Thines M."/>
            <person name="Ah-Fong A."/>
            <person name="Anderson R."/>
            <person name="Badejoko W."/>
            <person name="Bittner-Eddy P."/>
            <person name="Boore J.L."/>
            <person name="Chibucos M.C."/>
            <person name="Coates M."/>
            <person name="Dehal P."/>
            <person name="Delehaunty K."/>
            <person name="Dong S."/>
            <person name="Downton P."/>
            <person name="Dumas B."/>
            <person name="Fabro G."/>
            <person name="Fronick C."/>
            <person name="Fuerstenberg S.I."/>
            <person name="Fulton L."/>
            <person name="Gaulin E."/>
            <person name="Govers F."/>
            <person name="Hughes L."/>
            <person name="Humphray S."/>
            <person name="Jiang R.H."/>
            <person name="Judelson H."/>
            <person name="Kamoun S."/>
            <person name="Kyung K."/>
            <person name="Meijer H."/>
            <person name="Minx P."/>
            <person name="Morris P."/>
            <person name="Nelson J."/>
            <person name="Phuntumart V."/>
            <person name="Qutob D."/>
            <person name="Rehmany A."/>
            <person name="Rougon-Cardoso A."/>
            <person name="Ryden P."/>
            <person name="Torto-Alalibo T."/>
            <person name="Studholme D."/>
            <person name="Wang Y."/>
            <person name="Win J."/>
            <person name="Wood J."/>
            <person name="Clifton S.W."/>
            <person name="Rogers J."/>
            <person name="Van den Ackerveken G."/>
            <person name="Jones J.D."/>
            <person name="McDowell J.M."/>
            <person name="Beynon J."/>
            <person name="Tyler B.M."/>
        </authorList>
    </citation>
    <scope>NUCLEOTIDE SEQUENCE [LARGE SCALE GENOMIC DNA]</scope>
    <source>
        <strain evidence="7">Emoy2</strain>
    </source>
</reference>
<dbReference type="AlphaFoldDB" id="M4BB09"/>
<dbReference type="Gene3D" id="3.30.40.100">
    <property type="match status" value="2"/>
</dbReference>
<proteinExistence type="predicted"/>